<evidence type="ECO:0000256" key="6">
    <source>
        <dbReference type="ARBA" id="ARBA00023278"/>
    </source>
</evidence>
<dbReference type="KEGG" id="jcu:105639188"/>
<keyword evidence="9" id="KW-1185">Reference proteome</keyword>
<keyword evidence="5" id="KW-0325">Glycoprotein</keyword>
<accession>A0A067K8Q3</accession>
<evidence type="ECO:0000256" key="3">
    <source>
        <dbReference type="ARBA" id="ARBA00022525"/>
    </source>
</evidence>
<dbReference type="EMBL" id="KK914581">
    <property type="protein sequence ID" value="KDP32497.1"/>
    <property type="molecule type" value="Genomic_DNA"/>
</dbReference>
<reference evidence="8 9" key="1">
    <citation type="journal article" date="2014" name="PLoS ONE">
        <title>Global Analysis of Gene Expression Profiles in Physic Nut (Jatropha curcas L.) Seedlings Exposed to Salt Stress.</title>
        <authorList>
            <person name="Zhang L."/>
            <person name="Zhang C."/>
            <person name="Wu P."/>
            <person name="Chen Y."/>
            <person name="Li M."/>
            <person name="Jiang H."/>
            <person name="Wu G."/>
        </authorList>
    </citation>
    <scope>NUCLEOTIDE SEQUENCE [LARGE SCALE GENOMIC DNA]</scope>
    <source>
        <strain evidence="9">cv. GZQX0401</strain>
        <tissue evidence="8">Young leaves</tissue>
    </source>
</reference>
<name>A0A067K8Q3_JATCU</name>
<organism evidence="8 9">
    <name type="scientific">Jatropha curcas</name>
    <name type="common">Barbados nut</name>
    <dbReference type="NCBI Taxonomy" id="180498"/>
    <lineage>
        <taxon>Eukaryota</taxon>
        <taxon>Viridiplantae</taxon>
        <taxon>Streptophyta</taxon>
        <taxon>Embryophyta</taxon>
        <taxon>Tracheophyta</taxon>
        <taxon>Spermatophyta</taxon>
        <taxon>Magnoliopsida</taxon>
        <taxon>eudicotyledons</taxon>
        <taxon>Gunneridae</taxon>
        <taxon>Pentapetalae</taxon>
        <taxon>rosids</taxon>
        <taxon>fabids</taxon>
        <taxon>Malpighiales</taxon>
        <taxon>Euphorbiaceae</taxon>
        <taxon>Crotonoideae</taxon>
        <taxon>Jatropheae</taxon>
        <taxon>Jatropha</taxon>
    </lineage>
</organism>
<evidence type="ECO:0000256" key="5">
    <source>
        <dbReference type="ARBA" id="ARBA00023180"/>
    </source>
</evidence>
<dbReference type="AlphaFoldDB" id="A0A067K8Q3"/>
<dbReference type="PANTHER" id="PTHR33869">
    <property type="entry name" value="CLAVATA3/ESR (CLE)-RELATED PROTEIN 3"/>
    <property type="match status" value="1"/>
</dbReference>
<dbReference type="PANTHER" id="PTHR33869:SF5">
    <property type="entry name" value="CLAVATA3_ESR (CLE)-RELATED PROTEIN 4"/>
    <property type="match status" value="1"/>
</dbReference>
<dbReference type="Proteomes" id="UP000027138">
    <property type="component" value="Unassembled WGS sequence"/>
</dbReference>
<evidence type="ECO:0000256" key="7">
    <source>
        <dbReference type="SAM" id="SignalP"/>
    </source>
</evidence>
<evidence type="ECO:0000256" key="1">
    <source>
        <dbReference type="ARBA" id="ARBA00004239"/>
    </source>
</evidence>
<keyword evidence="4 7" id="KW-0732">Signal</keyword>
<comment type="subcellular location">
    <subcellularLocation>
        <location evidence="1">Secreted</location>
        <location evidence="1">Extracellular space</location>
    </subcellularLocation>
</comment>
<dbReference type="STRING" id="180498.A0A067K8Q3"/>
<dbReference type="OrthoDB" id="1413556at2759"/>
<evidence type="ECO:0000256" key="2">
    <source>
        <dbReference type="ARBA" id="ARBA00005416"/>
    </source>
</evidence>
<gene>
    <name evidence="8" type="ORF">JCGZ_14700</name>
</gene>
<evidence type="ECO:0000256" key="4">
    <source>
        <dbReference type="ARBA" id="ARBA00022729"/>
    </source>
</evidence>
<dbReference type="GO" id="GO:0005576">
    <property type="term" value="C:extracellular region"/>
    <property type="evidence" value="ECO:0007669"/>
    <property type="project" value="UniProtKB-SubCell"/>
</dbReference>
<keyword evidence="3" id="KW-0964">Secreted</keyword>
<keyword evidence="6" id="KW-0379">Hydroxylation</keyword>
<sequence>MANNSKKFLLCLFLILISFSRIETRPMPMASNQKINRSLIESTKEVLKESLRRQEMVGGFNQSLRISPGGPDPHHH</sequence>
<dbReference type="GO" id="GO:0033612">
    <property type="term" value="F:receptor serine/threonine kinase binding"/>
    <property type="evidence" value="ECO:0007669"/>
    <property type="project" value="TreeGrafter"/>
</dbReference>
<evidence type="ECO:0000313" key="9">
    <source>
        <dbReference type="Proteomes" id="UP000027138"/>
    </source>
</evidence>
<feature type="signal peptide" evidence="7">
    <location>
        <begin position="1"/>
        <end position="24"/>
    </location>
</feature>
<protein>
    <submittedName>
        <fullName evidence="8">Uncharacterized protein</fullName>
    </submittedName>
</protein>
<comment type="similarity">
    <text evidence="2">Belongs to the CLV3/ESR signal peptide family.</text>
</comment>
<feature type="chain" id="PRO_5001642601" evidence="7">
    <location>
        <begin position="25"/>
        <end position="76"/>
    </location>
</feature>
<dbReference type="InterPro" id="IPR039616">
    <property type="entry name" value="CLE1-4"/>
</dbReference>
<evidence type="ECO:0000313" key="8">
    <source>
        <dbReference type="EMBL" id="KDP32497.1"/>
    </source>
</evidence>
<proteinExistence type="inferred from homology"/>